<name>A0A9E9LBQ1_9BURK</name>
<sequence length="93" mass="10820">MDNEDNQLSKKTKIIIMVVAALCIAAIHVIYIRPRYGDSIPMILFQFFPLYFLGRILFSKRKKENEAKKEPPKESKAARKKQRRASQIGKTRP</sequence>
<keyword evidence="2" id="KW-0472">Membrane</keyword>
<proteinExistence type="predicted"/>
<keyword evidence="2" id="KW-0812">Transmembrane</keyword>
<organism evidence="3">
    <name type="scientific">Oxalobacter aliiformigenes</name>
    <dbReference type="NCBI Taxonomy" id="2946593"/>
    <lineage>
        <taxon>Bacteria</taxon>
        <taxon>Pseudomonadati</taxon>
        <taxon>Pseudomonadota</taxon>
        <taxon>Betaproteobacteria</taxon>
        <taxon>Burkholderiales</taxon>
        <taxon>Oxalobacteraceae</taxon>
        <taxon>Oxalobacter</taxon>
    </lineage>
</organism>
<feature type="transmembrane region" description="Helical" evidence="2">
    <location>
        <begin position="39"/>
        <end position="58"/>
    </location>
</feature>
<reference evidence="3" key="1">
    <citation type="journal article" date="2022" name="Front. Microbiol.">
        <title>New perspectives on an old grouping: The genomic and phenotypic variability of Oxalobacter formigenes and the implications for calcium oxalate stone prevention.</title>
        <authorList>
            <person name="Chmiel J.A."/>
            <person name="Carr C."/>
            <person name="Stuivenberg G.A."/>
            <person name="Venema R."/>
            <person name="Chanyi R.M."/>
            <person name="Al K.F."/>
            <person name="Giguere D."/>
            <person name="Say H."/>
            <person name="Akouris P.P."/>
            <person name="Dominguez Romero S.A."/>
            <person name="Kwong A."/>
            <person name="Tai V."/>
            <person name="Koval S.F."/>
            <person name="Razvi H."/>
            <person name="Bjazevic J."/>
            <person name="Burton J.P."/>
        </authorList>
    </citation>
    <scope>NUCLEOTIDE SEQUENCE</scope>
    <source>
        <strain evidence="3">OxK</strain>
    </source>
</reference>
<dbReference type="EMBL" id="CP098251">
    <property type="protein sequence ID" value="WAV90368.1"/>
    <property type="molecule type" value="Genomic_DNA"/>
</dbReference>
<dbReference type="AlphaFoldDB" id="A0A9E9LBQ1"/>
<dbReference type="RefSeq" id="WP_269282222.1">
    <property type="nucleotide sequence ID" value="NZ_CP098251.1"/>
</dbReference>
<dbReference type="Proteomes" id="UP001164819">
    <property type="component" value="Chromosome"/>
</dbReference>
<evidence type="ECO:0000313" key="3">
    <source>
        <dbReference type="EMBL" id="WAV90368.1"/>
    </source>
</evidence>
<gene>
    <name evidence="3" type="ORF">NB646_05705</name>
</gene>
<accession>A0A9E9LBQ1</accession>
<feature type="region of interest" description="Disordered" evidence="1">
    <location>
        <begin position="63"/>
        <end position="93"/>
    </location>
</feature>
<feature type="compositionally biased region" description="Basic and acidic residues" evidence="1">
    <location>
        <begin position="63"/>
        <end position="77"/>
    </location>
</feature>
<keyword evidence="2" id="KW-1133">Transmembrane helix</keyword>
<evidence type="ECO:0000256" key="1">
    <source>
        <dbReference type="SAM" id="MobiDB-lite"/>
    </source>
</evidence>
<feature type="transmembrane region" description="Helical" evidence="2">
    <location>
        <begin position="12"/>
        <end position="33"/>
    </location>
</feature>
<protein>
    <submittedName>
        <fullName evidence="3">Uncharacterized protein</fullName>
    </submittedName>
</protein>
<evidence type="ECO:0000256" key="2">
    <source>
        <dbReference type="SAM" id="Phobius"/>
    </source>
</evidence>